<organism evidence="1 2">
    <name type="scientific">Phyllobacterium salinisoli</name>
    <dbReference type="NCBI Taxonomy" id="1899321"/>
    <lineage>
        <taxon>Bacteria</taxon>
        <taxon>Pseudomonadati</taxon>
        <taxon>Pseudomonadota</taxon>
        <taxon>Alphaproteobacteria</taxon>
        <taxon>Hyphomicrobiales</taxon>
        <taxon>Phyllobacteriaceae</taxon>
        <taxon>Phyllobacterium</taxon>
    </lineage>
</organism>
<protein>
    <submittedName>
        <fullName evidence="1">Uncharacterized protein</fullName>
    </submittedName>
</protein>
<evidence type="ECO:0000313" key="2">
    <source>
        <dbReference type="Proteomes" id="UP000253420"/>
    </source>
</evidence>
<accession>A0A368K3P1</accession>
<dbReference type="AlphaFoldDB" id="A0A368K3P1"/>
<proteinExistence type="predicted"/>
<gene>
    <name evidence="1" type="ORF">DUT91_16160</name>
</gene>
<comment type="caution">
    <text evidence="1">The sequence shown here is derived from an EMBL/GenBank/DDBJ whole genome shotgun (WGS) entry which is preliminary data.</text>
</comment>
<evidence type="ECO:0000313" key="1">
    <source>
        <dbReference type="EMBL" id="RCS23002.1"/>
    </source>
</evidence>
<reference evidence="1 2" key="1">
    <citation type="submission" date="2018-07" db="EMBL/GenBank/DDBJ databases">
        <title>The draft genome of Phyllobacterium salinisoli.</title>
        <authorList>
            <person name="Liu L."/>
            <person name="Li L."/>
            <person name="Zhang X."/>
            <person name="Liang L."/>
        </authorList>
    </citation>
    <scope>NUCLEOTIDE SEQUENCE [LARGE SCALE GENOMIC DNA]</scope>
    <source>
        <strain evidence="1 2">LLAN61</strain>
    </source>
</reference>
<keyword evidence="2" id="KW-1185">Reference proteome</keyword>
<dbReference type="EMBL" id="QOZG01000006">
    <property type="protein sequence ID" value="RCS23002.1"/>
    <property type="molecule type" value="Genomic_DNA"/>
</dbReference>
<dbReference type="Proteomes" id="UP000253420">
    <property type="component" value="Unassembled WGS sequence"/>
</dbReference>
<name>A0A368K3P1_9HYPH</name>
<sequence>MAVAALWVRPPLAIDETRYLAVAWGSYVTDNHLLMSLNGLPYTHKTPLLFAMVEEIWDVTGPNQVLARLVPIIFRRRRNPPSPGARRSSGA</sequence>